<dbReference type="GO" id="GO:0051536">
    <property type="term" value="F:iron-sulfur cluster binding"/>
    <property type="evidence" value="ECO:0007669"/>
    <property type="project" value="UniProtKB-KW"/>
</dbReference>
<evidence type="ECO:0000313" key="10">
    <source>
        <dbReference type="EMBL" id="VDK41626.1"/>
    </source>
</evidence>
<evidence type="ECO:0000256" key="4">
    <source>
        <dbReference type="ARBA" id="ARBA00021914"/>
    </source>
</evidence>
<evidence type="ECO:0000256" key="3">
    <source>
        <dbReference type="ARBA" id="ARBA00006179"/>
    </source>
</evidence>
<comment type="similarity">
    <text evidence="3 8">Belongs to the DPH1/DPH2 family. DPH2 subfamily.</text>
</comment>
<evidence type="ECO:0000256" key="5">
    <source>
        <dbReference type="ARBA" id="ARBA00022723"/>
    </source>
</evidence>
<dbReference type="WBParaSite" id="TASK_0000905601-mRNA-1">
    <property type="protein sequence ID" value="TASK_0000905601-mRNA-1"/>
    <property type="gene ID" value="TASK_0000905601"/>
</dbReference>
<dbReference type="AlphaFoldDB" id="A0A0R3WE34"/>
<reference evidence="12" key="1">
    <citation type="submission" date="2017-02" db="UniProtKB">
        <authorList>
            <consortium name="WormBaseParasite"/>
        </authorList>
    </citation>
    <scope>IDENTIFICATION</scope>
</reference>
<reference evidence="10 11" key="2">
    <citation type="submission" date="2018-11" db="EMBL/GenBank/DDBJ databases">
        <authorList>
            <consortium name="Pathogen Informatics"/>
        </authorList>
    </citation>
    <scope>NUCLEOTIDE SEQUENCE [LARGE SCALE GENOMIC DNA]</scope>
</reference>
<gene>
    <name evidence="10" type="ORF">TASK_LOCUS9057</name>
</gene>
<dbReference type="SFLD" id="SFLDG01121">
    <property type="entry name" value="Diphthamide_biosynthesis"/>
    <property type="match status" value="1"/>
</dbReference>
<dbReference type="NCBIfam" id="TIGR00272">
    <property type="entry name" value="DPH2"/>
    <property type="match status" value="1"/>
</dbReference>
<dbReference type="PANTHER" id="PTHR10762:SF2">
    <property type="entry name" value="2-(3-AMINO-3-CARBOXYPROPYL)HISTIDINE SYNTHASE SUBUNIT 2"/>
    <property type="match status" value="1"/>
</dbReference>
<dbReference type="Pfam" id="PF01866">
    <property type="entry name" value="Diphthamide_syn"/>
    <property type="match status" value="1"/>
</dbReference>
<accession>A0A0R3WE34</accession>
<keyword evidence="11" id="KW-1185">Reference proteome</keyword>
<dbReference type="InterPro" id="IPR042263">
    <property type="entry name" value="DPH1/DPH2_1"/>
</dbReference>
<evidence type="ECO:0000313" key="12">
    <source>
        <dbReference type="WBParaSite" id="TASK_0000905601-mRNA-1"/>
    </source>
</evidence>
<protein>
    <recommendedName>
        <fullName evidence="4 8">2-(3-amino-3-carboxypropyl)histidine synthase subunit 2</fullName>
    </recommendedName>
</protein>
<evidence type="ECO:0000256" key="1">
    <source>
        <dbReference type="ARBA" id="ARBA00001966"/>
    </source>
</evidence>
<evidence type="ECO:0000313" key="11">
    <source>
        <dbReference type="Proteomes" id="UP000282613"/>
    </source>
</evidence>
<dbReference type="Proteomes" id="UP000282613">
    <property type="component" value="Unassembled WGS sequence"/>
</dbReference>
<keyword evidence="5 8" id="KW-0479">Metal-binding</keyword>
<dbReference type="FunFam" id="3.40.50.11860:FF:000001">
    <property type="entry name" value="2-(3-amino-3-carboxypropyl)histidine synthase subunit 2"/>
    <property type="match status" value="1"/>
</dbReference>
<proteinExistence type="inferred from homology"/>
<dbReference type="NCBIfam" id="TIGR00322">
    <property type="entry name" value="diphth2_R"/>
    <property type="match status" value="1"/>
</dbReference>
<comment type="pathway">
    <text evidence="2 8">Protein modification; peptidyl-diphthamide biosynthesis.</text>
</comment>
<dbReference type="Gene3D" id="3.40.50.11840">
    <property type="entry name" value="Diphthamide synthesis DPH1/DPH2 domain 1"/>
    <property type="match status" value="1"/>
</dbReference>
<name>A0A0R3WE34_TAEAS</name>
<evidence type="ECO:0000256" key="7">
    <source>
        <dbReference type="ARBA" id="ARBA00023014"/>
    </source>
</evidence>
<dbReference type="STRING" id="60517.A0A0R3WE34"/>
<keyword evidence="6 8" id="KW-0408">Iron</keyword>
<feature type="region of interest" description="Disordered" evidence="9">
    <location>
        <begin position="377"/>
        <end position="397"/>
    </location>
</feature>
<dbReference type="GO" id="GO:0046872">
    <property type="term" value="F:metal ion binding"/>
    <property type="evidence" value="ECO:0007669"/>
    <property type="project" value="UniProtKB-KW"/>
</dbReference>
<dbReference type="PANTHER" id="PTHR10762">
    <property type="entry name" value="DIPHTHAMIDE BIOSYNTHESIS PROTEIN"/>
    <property type="match status" value="1"/>
</dbReference>
<comment type="cofactor">
    <cofactor evidence="1">
        <name>[4Fe-4S] cluster</name>
        <dbReference type="ChEBI" id="CHEBI:49883"/>
    </cofactor>
</comment>
<comment type="function">
    <text evidence="8">Required for the first step of diphthamide biosynthesis, a post-translational modification of histidine which occurs in elongation factor 2. DPH1 and DPH2 transfer a 3-amino-3-carboxypropyl (ACP) group from S-adenosyl-L-methionine (SAM) to a histidine residue, the reaction is assisted by a reduction system comprising DPH3 and a NADH-dependent reductase. Facilitates the reduction of the catalytic iron-sulfur cluster found in the DPH1 subunit.</text>
</comment>
<dbReference type="GO" id="GO:0090560">
    <property type="term" value="F:2-(3-amino-3-carboxypropyl)histidine synthase activity"/>
    <property type="evidence" value="ECO:0007669"/>
    <property type="project" value="InterPro"/>
</dbReference>
<organism evidence="12">
    <name type="scientific">Taenia asiatica</name>
    <name type="common">Asian tapeworm</name>
    <dbReference type="NCBI Taxonomy" id="60517"/>
    <lineage>
        <taxon>Eukaryota</taxon>
        <taxon>Metazoa</taxon>
        <taxon>Spiralia</taxon>
        <taxon>Lophotrochozoa</taxon>
        <taxon>Platyhelminthes</taxon>
        <taxon>Cestoda</taxon>
        <taxon>Eucestoda</taxon>
        <taxon>Cyclophyllidea</taxon>
        <taxon>Taeniidae</taxon>
        <taxon>Taenia</taxon>
    </lineage>
</organism>
<dbReference type="OrthoDB" id="449241at2759"/>
<evidence type="ECO:0000256" key="6">
    <source>
        <dbReference type="ARBA" id="ARBA00023004"/>
    </source>
</evidence>
<dbReference type="InterPro" id="IPR042265">
    <property type="entry name" value="DPH1/DPH2_3"/>
</dbReference>
<dbReference type="InterPro" id="IPR016435">
    <property type="entry name" value="DPH1/DPH2"/>
</dbReference>
<dbReference type="EMBL" id="UYRS01018971">
    <property type="protein sequence ID" value="VDK41626.1"/>
    <property type="molecule type" value="Genomic_DNA"/>
</dbReference>
<dbReference type="InterPro" id="IPR010014">
    <property type="entry name" value="DHP2"/>
</dbReference>
<dbReference type="UniPathway" id="UPA00559"/>
<dbReference type="SFLD" id="SFLDS00032">
    <property type="entry name" value="Radical_SAM_3-amino-3-carboxyp"/>
    <property type="match status" value="1"/>
</dbReference>
<dbReference type="GO" id="GO:0017183">
    <property type="term" value="P:protein histidyl modification to diphthamide"/>
    <property type="evidence" value="ECO:0007669"/>
    <property type="project" value="UniProtKB-UniPathway"/>
</dbReference>
<evidence type="ECO:0000256" key="2">
    <source>
        <dbReference type="ARBA" id="ARBA00005156"/>
    </source>
</evidence>
<evidence type="ECO:0000256" key="9">
    <source>
        <dbReference type="SAM" id="MobiDB-lite"/>
    </source>
</evidence>
<dbReference type="Gene3D" id="3.40.50.11860">
    <property type="entry name" value="Diphthamide synthesis DPH1/DPH2 domain 3"/>
    <property type="match status" value="1"/>
</dbReference>
<evidence type="ECO:0000256" key="8">
    <source>
        <dbReference type="RuleBase" id="RU364133"/>
    </source>
</evidence>
<keyword evidence="7 8" id="KW-0411">Iron-sulfur</keyword>
<sequence>MSDCHFDLGEAVDFIKNNGYSRVGLQFPLDLLCFSIDVYDELSKRTSAAIAILGDTPYSGCCIDEMAGKRWGVDAVIHFGNACLTESTGEVDVFYVFGDFPCPSIDDNLAKIGGQIAEHLSCHNGSALFFYDFRYRNTAKNLTGHLTSEGIDLVFTEPALPGLDFTTDPSSFKHAGRVFRCSDKSRPFRCLLYLGECDPAFYSILVSLKEAYAIKAIAIDPKTGLVAPVPKSASAFLRRRYFLMERFKSAKRIGILMGTLSVSRYSDIVARLKRLLHRAKKPYTTLVVGRINEAKLMNFLDLDAFVLVACPHTSVFDDPNLLIPIVTPFELECVLHDLSEENEASTGYSRRWTGFWLPLDFAADILDPESVTFAPEESVVPTRDSEENIGKEEEESKEGALVACDSANWSLALVSGALPGIRDSWRGLDLALGQTPPLTTIRRGRTGLPINYSTFCE</sequence>